<dbReference type="OrthoDB" id="9794094at2"/>
<dbReference type="Pfam" id="PF00571">
    <property type="entry name" value="CBS"/>
    <property type="match status" value="2"/>
</dbReference>
<evidence type="ECO:0000313" key="5">
    <source>
        <dbReference type="Proteomes" id="UP000244441"/>
    </source>
</evidence>
<dbReference type="Gene3D" id="3.10.580.10">
    <property type="entry name" value="CBS-domain"/>
    <property type="match status" value="1"/>
</dbReference>
<keyword evidence="5" id="KW-1185">Reference proteome</keyword>
<dbReference type="PANTHER" id="PTHR43080">
    <property type="entry name" value="CBS DOMAIN-CONTAINING PROTEIN CBSX3, MITOCHONDRIAL"/>
    <property type="match status" value="1"/>
</dbReference>
<evidence type="ECO:0000256" key="2">
    <source>
        <dbReference type="PROSITE-ProRule" id="PRU00703"/>
    </source>
</evidence>
<feature type="domain" description="CBS" evidence="3">
    <location>
        <begin position="81"/>
        <end position="137"/>
    </location>
</feature>
<dbReference type="PROSITE" id="PS51371">
    <property type="entry name" value="CBS"/>
    <property type="match status" value="2"/>
</dbReference>
<proteinExistence type="predicted"/>
<protein>
    <submittedName>
        <fullName evidence="4">CBS domain-containing protein</fullName>
    </submittedName>
</protein>
<dbReference type="InterPro" id="IPR051257">
    <property type="entry name" value="Diverse_CBS-Domain"/>
</dbReference>
<evidence type="ECO:0000313" key="4">
    <source>
        <dbReference type="EMBL" id="AWB68510.1"/>
    </source>
</evidence>
<dbReference type="SMART" id="SM00116">
    <property type="entry name" value="CBS"/>
    <property type="match status" value="2"/>
</dbReference>
<name>A0A2S0VWN3_9ALTE</name>
<dbReference type="InterPro" id="IPR000644">
    <property type="entry name" value="CBS_dom"/>
</dbReference>
<dbReference type="PANTHER" id="PTHR43080:SF2">
    <property type="entry name" value="CBS DOMAIN-CONTAINING PROTEIN"/>
    <property type="match status" value="1"/>
</dbReference>
<accession>A0A2S0VWN3</accession>
<dbReference type="RefSeq" id="WP_108604565.1">
    <property type="nucleotide sequence ID" value="NZ_CP026604.1"/>
</dbReference>
<dbReference type="AlphaFoldDB" id="A0A2S0VWN3"/>
<evidence type="ECO:0000256" key="1">
    <source>
        <dbReference type="ARBA" id="ARBA00023122"/>
    </source>
</evidence>
<gene>
    <name evidence="4" type="ORF">C2869_19830</name>
</gene>
<dbReference type="CDD" id="cd04584">
    <property type="entry name" value="CBS_pair_AcuB_like"/>
    <property type="match status" value="1"/>
</dbReference>
<dbReference type="Proteomes" id="UP000244441">
    <property type="component" value="Chromosome"/>
</dbReference>
<keyword evidence="1 2" id="KW-0129">CBS domain</keyword>
<dbReference type="InterPro" id="IPR046342">
    <property type="entry name" value="CBS_dom_sf"/>
</dbReference>
<feature type="domain" description="CBS" evidence="3">
    <location>
        <begin position="7"/>
        <end position="64"/>
    </location>
</feature>
<evidence type="ECO:0000259" key="3">
    <source>
        <dbReference type="PROSITE" id="PS51371"/>
    </source>
</evidence>
<dbReference type="KEGG" id="cate:C2869_19830"/>
<reference evidence="4 5" key="1">
    <citation type="submission" date="2018-01" db="EMBL/GenBank/DDBJ databases">
        <title>Genome sequence of a Cantenovulum-like bacteria.</title>
        <authorList>
            <person name="Tan W.R."/>
            <person name="Lau N.-S."/>
            <person name="Go F."/>
            <person name="Amirul A.-A.A."/>
        </authorList>
    </citation>
    <scope>NUCLEOTIDE SEQUENCE [LARGE SCALE GENOMIC DNA]</scope>
    <source>
        <strain evidence="4 5">CCB-QB4</strain>
    </source>
</reference>
<organism evidence="4 5">
    <name type="scientific">Saccharobesus litoralis</name>
    <dbReference type="NCBI Taxonomy" id="2172099"/>
    <lineage>
        <taxon>Bacteria</taxon>
        <taxon>Pseudomonadati</taxon>
        <taxon>Pseudomonadota</taxon>
        <taxon>Gammaproteobacteria</taxon>
        <taxon>Alteromonadales</taxon>
        <taxon>Alteromonadaceae</taxon>
        <taxon>Saccharobesus</taxon>
    </lineage>
</organism>
<sequence length="140" mass="15689">MAVKNIMSPHPVTVEMDDKLSVAKEIFDNIGFHHLLVVNQDKLCGVVSDRDILRAISPFIGLASEKNRDVATLNRRIHQVMTRKLVTIDPSASIAHAVTLFNQHKVSCLPVVSQDGQVVGIVTWRDVLIELERQIKRKGF</sequence>
<dbReference type="EMBL" id="CP026604">
    <property type="protein sequence ID" value="AWB68510.1"/>
    <property type="molecule type" value="Genomic_DNA"/>
</dbReference>
<dbReference type="SUPFAM" id="SSF54631">
    <property type="entry name" value="CBS-domain pair"/>
    <property type="match status" value="1"/>
</dbReference>